<evidence type="ECO:0000259" key="7">
    <source>
        <dbReference type="PROSITE" id="PS50926"/>
    </source>
</evidence>
<feature type="active site" evidence="5">
    <location>
        <position position="471"/>
    </location>
</feature>
<feature type="binding site" evidence="4">
    <location>
        <position position="444"/>
    </location>
    <ligand>
        <name>S-adenosyl-L-methionine</name>
        <dbReference type="ChEBI" id="CHEBI:59789"/>
    </ligand>
</feature>
<dbReference type="GO" id="GO:0032259">
    <property type="term" value="P:methylation"/>
    <property type="evidence" value="ECO:0007669"/>
    <property type="project" value="UniProtKB-KW"/>
</dbReference>
<sequence>MGENSSAASAQKPHDLKRVNLGSYQKAPLDGTKKSKKRKVHTKEVKEGSNEVVLGYDIKALLSSLNIEESGDVELPERDAEIKLTVSKLSSTGEGLAVYNGRVYTVPFGVPGDQVTATVRRHNDDHSVSKIISIDQPSPDRDDSIVGCGYFGTCNGCQFQMLPYAVQLEHKRKVVQRAFKNFSNLPPELIPEIGVTMPSPLQYGYRTKLTPHFNGPRRGGFKEHMPVPNIGFFAKDPAYVMDIEDCPIGTDTVRDGITERRTFVKENLTTAFKRGATLLLRESTMRTYLEEAGEDGKKWIDKKLCITDHNARSIEYIGDLKFDNPAGSFFQNNNSILESFTAYIRENLNLPVVKKAEGSTDATETAARPKYLVDAYCGSGLFTITCGEGLEKVWGIDVDKSSIESARKNAKANNIENADFIGSTAEDIFGKLTFPGLETSLIIDPPRKGCDKRFLDQLLDFAPKRVVYVSCNVHTQARDIGYILSDEKGKGYRIDSIRGCDFFPQTYHVEGVAVMTKID</sequence>
<feature type="binding site" evidence="4">
    <location>
        <position position="397"/>
    </location>
    <ligand>
        <name>S-adenosyl-L-methionine</name>
        <dbReference type="ChEBI" id="CHEBI:59789"/>
    </ligand>
</feature>
<accession>A0A3N4KML7</accession>
<dbReference type="InterPro" id="IPR010280">
    <property type="entry name" value="U5_MeTrfase_fam"/>
</dbReference>
<evidence type="ECO:0000256" key="3">
    <source>
        <dbReference type="ARBA" id="ARBA00022691"/>
    </source>
</evidence>
<feature type="domain" description="TRAM" evidence="7">
    <location>
        <begin position="74"/>
        <end position="133"/>
    </location>
</feature>
<feature type="region of interest" description="Disordered" evidence="6">
    <location>
        <begin position="1"/>
        <end position="44"/>
    </location>
</feature>
<keyword evidence="2 4" id="KW-0808">Transferase</keyword>
<evidence type="ECO:0000256" key="4">
    <source>
        <dbReference type="PROSITE-ProRule" id="PRU01024"/>
    </source>
</evidence>
<keyword evidence="3 4" id="KW-0949">S-adenosyl-L-methionine</keyword>
<dbReference type="SUPFAM" id="SSF50249">
    <property type="entry name" value="Nucleic acid-binding proteins"/>
    <property type="match status" value="1"/>
</dbReference>
<evidence type="ECO:0000256" key="2">
    <source>
        <dbReference type="ARBA" id="ARBA00022679"/>
    </source>
</evidence>
<dbReference type="PROSITE" id="PS50926">
    <property type="entry name" value="TRAM"/>
    <property type="match status" value="1"/>
</dbReference>
<dbReference type="InParanoid" id="A0A3N4KML7"/>
<evidence type="ECO:0000256" key="1">
    <source>
        <dbReference type="ARBA" id="ARBA00022603"/>
    </source>
</evidence>
<dbReference type="Gene3D" id="2.40.50.140">
    <property type="entry name" value="Nucleic acid-binding proteins"/>
    <property type="match status" value="1"/>
</dbReference>
<feature type="binding site" evidence="4">
    <location>
        <position position="376"/>
    </location>
    <ligand>
        <name>S-adenosyl-L-methionine</name>
        <dbReference type="ChEBI" id="CHEBI:59789"/>
    </ligand>
</feature>
<feature type="active site" description="Nucleophile" evidence="4">
    <location>
        <position position="471"/>
    </location>
</feature>
<feature type="binding site" evidence="4">
    <location>
        <position position="331"/>
    </location>
    <ligand>
        <name>S-adenosyl-L-methionine</name>
        <dbReference type="ChEBI" id="CHEBI:59789"/>
    </ligand>
</feature>
<dbReference type="GO" id="GO:0030697">
    <property type="term" value="F:tRNA (uracil(54)-C5)-methyltransferase activity, S-adenosyl methionine-dependent"/>
    <property type="evidence" value="ECO:0007669"/>
    <property type="project" value="InterPro"/>
</dbReference>
<dbReference type="InterPro" id="IPR025795">
    <property type="entry name" value="tRNA_(uracil-5-)_MeTrfase"/>
</dbReference>
<dbReference type="Proteomes" id="UP000277580">
    <property type="component" value="Unassembled WGS sequence"/>
</dbReference>
<dbReference type="InterPro" id="IPR002792">
    <property type="entry name" value="TRAM_dom"/>
</dbReference>
<organism evidence="8 9">
    <name type="scientific">Morchella conica CCBAS932</name>
    <dbReference type="NCBI Taxonomy" id="1392247"/>
    <lineage>
        <taxon>Eukaryota</taxon>
        <taxon>Fungi</taxon>
        <taxon>Dikarya</taxon>
        <taxon>Ascomycota</taxon>
        <taxon>Pezizomycotina</taxon>
        <taxon>Pezizomycetes</taxon>
        <taxon>Pezizales</taxon>
        <taxon>Morchellaceae</taxon>
        <taxon>Morchella</taxon>
    </lineage>
</organism>
<dbReference type="SUPFAM" id="SSF53335">
    <property type="entry name" value="S-adenosyl-L-methionine-dependent methyltransferases"/>
    <property type="match status" value="1"/>
</dbReference>
<dbReference type="PANTHER" id="PTHR11061">
    <property type="entry name" value="RNA M5U METHYLTRANSFERASE"/>
    <property type="match status" value="1"/>
</dbReference>
<reference evidence="8 9" key="1">
    <citation type="journal article" date="2018" name="Nat. Ecol. Evol.">
        <title>Pezizomycetes genomes reveal the molecular basis of ectomycorrhizal truffle lifestyle.</title>
        <authorList>
            <person name="Murat C."/>
            <person name="Payen T."/>
            <person name="Noel B."/>
            <person name="Kuo A."/>
            <person name="Morin E."/>
            <person name="Chen J."/>
            <person name="Kohler A."/>
            <person name="Krizsan K."/>
            <person name="Balestrini R."/>
            <person name="Da Silva C."/>
            <person name="Montanini B."/>
            <person name="Hainaut M."/>
            <person name="Levati E."/>
            <person name="Barry K.W."/>
            <person name="Belfiori B."/>
            <person name="Cichocki N."/>
            <person name="Clum A."/>
            <person name="Dockter R.B."/>
            <person name="Fauchery L."/>
            <person name="Guy J."/>
            <person name="Iotti M."/>
            <person name="Le Tacon F."/>
            <person name="Lindquist E.A."/>
            <person name="Lipzen A."/>
            <person name="Malagnac F."/>
            <person name="Mello A."/>
            <person name="Molinier V."/>
            <person name="Miyauchi S."/>
            <person name="Poulain J."/>
            <person name="Riccioni C."/>
            <person name="Rubini A."/>
            <person name="Sitrit Y."/>
            <person name="Splivallo R."/>
            <person name="Traeger S."/>
            <person name="Wang M."/>
            <person name="Zifcakova L."/>
            <person name="Wipf D."/>
            <person name="Zambonelli A."/>
            <person name="Paolocci F."/>
            <person name="Nowrousian M."/>
            <person name="Ottonello S."/>
            <person name="Baldrian P."/>
            <person name="Spatafora J.W."/>
            <person name="Henrissat B."/>
            <person name="Nagy L.G."/>
            <person name="Aury J.M."/>
            <person name="Wincker P."/>
            <person name="Grigoriev I.V."/>
            <person name="Bonfante P."/>
            <person name="Martin F.M."/>
        </authorList>
    </citation>
    <scope>NUCLEOTIDE SEQUENCE [LARGE SCALE GENOMIC DNA]</scope>
    <source>
        <strain evidence="8 9">CCBAS932</strain>
    </source>
</reference>
<dbReference type="InterPro" id="IPR030390">
    <property type="entry name" value="MeTrfase_TrmA_AS"/>
</dbReference>
<comment type="similarity">
    <text evidence="4">Belongs to the class I-like SAM-binding methyltransferase superfamily. RNA M5U methyltransferase family.</text>
</comment>
<dbReference type="PROSITE" id="PS01230">
    <property type="entry name" value="TRMA_1"/>
    <property type="match status" value="1"/>
</dbReference>
<dbReference type="EMBL" id="ML119142">
    <property type="protein sequence ID" value="RPB10609.1"/>
    <property type="molecule type" value="Genomic_DNA"/>
</dbReference>
<dbReference type="OrthoDB" id="10250660at2759"/>
<dbReference type="STRING" id="1392247.A0A3N4KML7"/>
<keyword evidence="1 4" id="KW-0489">Methyltransferase</keyword>
<protein>
    <submittedName>
        <fullName evidence="8">S-adenosyl-L-methionine-dependent methyltransferase</fullName>
    </submittedName>
</protein>
<evidence type="ECO:0000313" key="9">
    <source>
        <dbReference type="Proteomes" id="UP000277580"/>
    </source>
</evidence>
<name>A0A3N4KML7_9PEZI</name>
<dbReference type="PANTHER" id="PTHR11061:SF30">
    <property type="entry name" value="TRNA (URACIL(54)-C(5))-METHYLTRANSFERASE"/>
    <property type="match status" value="1"/>
</dbReference>
<dbReference type="GO" id="GO:0008033">
    <property type="term" value="P:tRNA processing"/>
    <property type="evidence" value="ECO:0007669"/>
    <property type="project" value="InterPro"/>
</dbReference>
<dbReference type="PROSITE" id="PS51687">
    <property type="entry name" value="SAM_MT_RNA_M5U"/>
    <property type="match status" value="1"/>
</dbReference>
<dbReference type="Pfam" id="PF05958">
    <property type="entry name" value="tRNA_U5-meth_tr"/>
    <property type="match status" value="1"/>
</dbReference>
<dbReference type="InterPro" id="IPR012340">
    <property type="entry name" value="NA-bd_OB-fold"/>
</dbReference>
<gene>
    <name evidence="8" type="ORF">P167DRAFT_490833</name>
</gene>
<dbReference type="FunFam" id="2.40.50.140:FF:000201">
    <property type="entry name" value="TRM2p tRNA methyltransferase"/>
    <property type="match status" value="1"/>
</dbReference>
<evidence type="ECO:0000256" key="5">
    <source>
        <dbReference type="PROSITE-ProRule" id="PRU10015"/>
    </source>
</evidence>
<dbReference type="AlphaFoldDB" id="A0A3N4KML7"/>
<keyword evidence="9" id="KW-1185">Reference proteome</keyword>
<dbReference type="Gene3D" id="3.40.50.150">
    <property type="entry name" value="Vaccinia Virus protein VP39"/>
    <property type="match status" value="2"/>
</dbReference>
<dbReference type="FunCoup" id="A0A3N4KML7">
    <property type="interactions" value="244"/>
</dbReference>
<evidence type="ECO:0000256" key="6">
    <source>
        <dbReference type="SAM" id="MobiDB-lite"/>
    </source>
</evidence>
<dbReference type="InterPro" id="IPR029063">
    <property type="entry name" value="SAM-dependent_MTases_sf"/>
</dbReference>
<proteinExistence type="inferred from homology"/>
<evidence type="ECO:0000313" key="8">
    <source>
        <dbReference type="EMBL" id="RPB10609.1"/>
    </source>
</evidence>
<dbReference type="PROSITE" id="PS51622">
    <property type="entry name" value="SAM_MT_RNA_M5U_2"/>
    <property type="match status" value="1"/>
</dbReference>
<dbReference type="CDD" id="cd02440">
    <property type="entry name" value="AdoMet_MTases"/>
    <property type="match status" value="1"/>
</dbReference>